<organism evidence="1 2">
    <name type="scientific">Grus japonensis</name>
    <name type="common">Japanese crane</name>
    <name type="synonym">Red-crowned crane</name>
    <dbReference type="NCBI Taxonomy" id="30415"/>
    <lineage>
        <taxon>Eukaryota</taxon>
        <taxon>Metazoa</taxon>
        <taxon>Chordata</taxon>
        <taxon>Craniata</taxon>
        <taxon>Vertebrata</taxon>
        <taxon>Euteleostomi</taxon>
        <taxon>Archelosauria</taxon>
        <taxon>Archosauria</taxon>
        <taxon>Dinosauria</taxon>
        <taxon>Saurischia</taxon>
        <taxon>Theropoda</taxon>
        <taxon>Coelurosauria</taxon>
        <taxon>Aves</taxon>
        <taxon>Neognathae</taxon>
        <taxon>Neoaves</taxon>
        <taxon>Gruiformes</taxon>
        <taxon>Gruidae</taxon>
        <taxon>Grus</taxon>
    </lineage>
</organism>
<dbReference type="AlphaFoldDB" id="A0ABC9VTH2"/>
<accession>A0ABC9VTH2</accession>
<evidence type="ECO:0000313" key="1">
    <source>
        <dbReference type="EMBL" id="GAB0176018.1"/>
    </source>
</evidence>
<name>A0ABC9VTH2_GRUJA</name>
<gene>
    <name evidence="1" type="ORF">GRJ2_000067000</name>
</gene>
<sequence length="90" mass="9820">MLRERVWTTRHGSWDLGSASCPSGLALITHVLTLSETSLLLLGGFSRDLRQPTPCRDCPAGHASALAPALLSSSGCIWEIKVEFFHLLFL</sequence>
<comment type="caution">
    <text evidence="1">The sequence shown here is derived from an EMBL/GenBank/DDBJ whole genome shotgun (WGS) entry which is preliminary data.</text>
</comment>
<dbReference type="Proteomes" id="UP001623348">
    <property type="component" value="Unassembled WGS sequence"/>
</dbReference>
<evidence type="ECO:0000313" key="2">
    <source>
        <dbReference type="Proteomes" id="UP001623348"/>
    </source>
</evidence>
<keyword evidence="2" id="KW-1185">Reference proteome</keyword>
<proteinExistence type="predicted"/>
<dbReference type="EMBL" id="BAAFJT010000001">
    <property type="protein sequence ID" value="GAB0176018.1"/>
    <property type="molecule type" value="Genomic_DNA"/>
</dbReference>
<protein>
    <submittedName>
        <fullName evidence="1">Uncharacterized protein</fullName>
    </submittedName>
</protein>
<reference evidence="1 2" key="1">
    <citation type="submission" date="2024-06" db="EMBL/GenBank/DDBJ databases">
        <title>The draft genome of Grus japonensis, version 3.</title>
        <authorList>
            <person name="Nabeshima K."/>
            <person name="Suzuki S."/>
            <person name="Onuma M."/>
        </authorList>
    </citation>
    <scope>NUCLEOTIDE SEQUENCE [LARGE SCALE GENOMIC DNA]</scope>
    <source>
        <strain evidence="1 2">451A</strain>
    </source>
</reference>